<dbReference type="GeneID" id="96622635"/>
<dbReference type="EMBL" id="CP061539">
    <property type="protein sequence ID" value="QNV37772.1"/>
    <property type="molecule type" value="Genomic_DNA"/>
</dbReference>
<dbReference type="Pfam" id="PF13476">
    <property type="entry name" value="AAA_23"/>
    <property type="match status" value="1"/>
</dbReference>
<dbReference type="Gene3D" id="3.40.50.300">
    <property type="entry name" value="P-loop containing nucleotide triphosphate hydrolases"/>
    <property type="match status" value="2"/>
</dbReference>
<dbReference type="InterPro" id="IPR027417">
    <property type="entry name" value="P-loop_NTPase"/>
</dbReference>
<proteinExistence type="predicted"/>
<name>A0A7H2BDM6_9MICC</name>
<dbReference type="GO" id="GO:0016887">
    <property type="term" value="F:ATP hydrolysis activity"/>
    <property type="evidence" value="ECO:0007669"/>
    <property type="project" value="InterPro"/>
</dbReference>
<gene>
    <name evidence="9" type="ORF">IDM49_00160</name>
</gene>
<evidence type="ECO:0000256" key="2">
    <source>
        <dbReference type="ARBA" id="ARBA00022448"/>
    </source>
</evidence>
<dbReference type="InterPro" id="IPR038729">
    <property type="entry name" value="Rad50/SbcC_AAA"/>
</dbReference>
<accession>A0A7H2BDM6</accession>
<reference evidence="9 10" key="1">
    <citation type="submission" date="2020-09" db="EMBL/GenBank/DDBJ databases">
        <title>Investigation of environmental microbes.</title>
        <authorList>
            <person name="Ou Y."/>
            <person name="Kang Q."/>
        </authorList>
    </citation>
    <scope>NUCLEOTIDE SEQUENCE [LARGE SCALE GENOMIC DNA]</scope>
    <source>
        <strain evidence="9 10">KJZ-14</strain>
    </source>
</reference>
<feature type="domain" description="AAA+ ATPase" evidence="8">
    <location>
        <begin position="40"/>
        <end position="205"/>
    </location>
</feature>
<keyword evidence="7" id="KW-0472">Membrane</keyword>
<dbReference type="GO" id="GO:0005886">
    <property type="term" value="C:plasma membrane"/>
    <property type="evidence" value="ECO:0007669"/>
    <property type="project" value="UniProtKB-SubCell"/>
</dbReference>
<keyword evidence="6" id="KW-0406">Ion transport</keyword>
<keyword evidence="3" id="KW-1003">Cell membrane</keyword>
<organism evidence="9 10">
    <name type="scientific">Rothia terrae</name>
    <dbReference type="NCBI Taxonomy" id="396015"/>
    <lineage>
        <taxon>Bacteria</taxon>
        <taxon>Bacillati</taxon>
        <taxon>Actinomycetota</taxon>
        <taxon>Actinomycetes</taxon>
        <taxon>Micrococcales</taxon>
        <taxon>Micrococcaceae</taxon>
        <taxon>Rothia</taxon>
    </lineage>
</organism>
<evidence type="ECO:0000256" key="7">
    <source>
        <dbReference type="ARBA" id="ARBA00023136"/>
    </source>
</evidence>
<keyword evidence="2" id="KW-0813">Transport</keyword>
<dbReference type="InterPro" id="IPR051535">
    <property type="entry name" value="Siderophore_ABC-ATPase"/>
</dbReference>
<dbReference type="Proteomes" id="UP000516404">
    <property type="component" value="Chromosome"/>
</dbReference>
<keyword evidence="5" id="KW-0408">Iron</keyword>
<dbReference type="InterPro" id="IPR003593">
    <property type="entry name" value="AAA+_ATPase"/>
</dbReference>
<evidence type="ECO:0000256" key="6">
    <source>
        <dbReference type="ARBA" id="ARBA00023065"/>
    </source>
</evidence>
<evidence type="ECO:0000256" key="4">
    <source>
        <dbReference type="ARBA" id="ARBA00022496"/>
    </source>
</evidence>
<dbReference type="PANTHER" id="PTHR42771">
    <property type="entry name" value="IRON(3+)-HYDROXAMATE IMPORT ATP-BINDING PROTEIN FHUC"/>
    <property type="match status" value="1"/>
</dbReference>
<comment type="subcellular location">
    <subcellularLocation>
        <location evidence="1">Cell membrane</location>
        <topology evidence="1">Peripheral membrane protein</topology>
    </subcellularLocation>
</comment>
<evidence type="ECO:0000259" key="8">
    <source>
        <dbReference type="SMART" id="SM00382"/>
    </source>
</evidence>
<dbReference type="AlphaFoldDB" id="A0A7H2BDM6"/>
<evidence type="ECO:0000313" key="9">
    <source>
        <dbReference type="EMBL" id="QNV37772.1"/>
    </source>
</evidence>
<sequence>MAISTLAIRSVRAASEVDINLEQWPFTVPSVRAILRGIDFSPLTVIVGENGAGKSVLVEALAVTYGFPAEGGTSWDQREGIEGQNILAECLELSKGASGGRGGLFFRAEAAYSLVDFRVSAGSDLAKRYLKQSHGESALDMLLAASARGGLWILDEPESGLSFEGQLKLISLIHEHIDAGHQVILCTHSPLLMCIDDARVLEIGPWGVHDAVVDELEVVDHWKRFLDSPERYLRYLRS</sequence>
<dbReference type="GO" id="GO:0006826">
    <property type="term" value="P:iron ion transport"/>
    <property type="evidence" value="ECO:0007669"/>
    <property type="project" value="UniProtKB-KW"/>
</dbReference>
<evidence type="ECO:0000256" key="5">
    <source>
        <dbReference type="ARBA" id="ARBA00023004"/>
    </source>
</evidence>
<dbReference type="GO" id="GO:0005524">
    <property type="term" value="F:ATP binding"/>
    <property type="evidence" value="ECO:0007669"/>
    <property type="project" value="InterPro"/>
</dbReference>
<evidence type="ECO:0000313" key="10">
    <source>
        <dbReference type="Proteomes" id="UP000516404"/>
    </source>
</evidence>
<protein>
    <submittedName>
        <fullName evidence="9">AAA family ATPase</fullName>
    </submittedName>
</protein>
<dbReference type="PANTHER" id="PTHR42771:SF2">
    <property type="entry name" value="IRON(3+)-HYDROXAMATE IMPORT ATP-BINDING PROTEIN FHUC"/>
    <property type="match status" value="1"/>
</dbReference>
<dbReference type="SUPFAM" id="SSF52540">
    <property type="entry name" value="P-loop containing nucleoside triphosphate hydrolases"/>
    <property type="match status" value="1"/>
</dbReference>
<dbReference type="KEGG" id="rter:IDM49_00160"/>
<keyword evidence="10" id="KW-1185">Reference proteome</keyword>
<dbReference type="SMART" id="SM00382">
    <property type="entry name" value="AAA"/>
    <property type="match status" value="1"/>
</dbReference>
<dbReference type="GO" id="GO:0006302">
    <property type="term" value="P:double-strand break repair"/>
    <property type="evidence" value="ECO:0007669"/>
    <property type="project" value="InterPro"/>
</dbReference>
<dbReference type="RefSeq" id="WP_190724591.1">
    <property type="nucleotide sequence ID" value="NZ_CP061539.1"/>
</dbReference>
<evidence type="ECO:0000256" key="1">
    <source>
        <dbReference type="ARBA" id="ARBA00004202"/>
    </source>
</evidence>
<keyword evidence="4" id="KW-0410">Iron transport</keyword>
<evidence type="ECO:0000256" key="3">
    <source>
        <dbReference type="ARBA" id="ARBA00022475"/>
    </source>
</evidence>